<evidence type="ECO:0000313" key="4">
    <source>
        <dbReference type="EMBL" id="SOS58048.1"/>
    </source>
</evidence>
<dbReference type="AlphaFoldDB" id="A0A2I2LET3"/>
<dbReference type="Gene3D" id="3.30.830.10">
    <property type="entry name" value="Metalloenzyme, LuxS/M16 peptidase-like"/>
    <property type="match status" value="2"/>
</dbReference>
<sequence length="682" mass="74886">MKTKIVSLIAILAMSFATTAQIDRSVQPKPGPAPKVRLGKVKKFTLPNGLQVIMVENHKLPRASASLTIDNKAVFEGEKAGLSSVMGSLLGRGTANITKDEFNEKVDYLGAYVDFYSSGASASSLIKYFPEVLGLMADGVKNSAFTKEEFDKEITVTLNGLKSNEKSVTAIARRVESALIYGKKHPFGEFTTKESIGNITLADVKNNFNTYYKPNNAYLVIVGDINTSKTKKMVTKLFSNWKKGNVPAVAFDKPKNVNKTEINFINMPNAVQSEIVVANNIDLKLGDKDYYAAILANTILGGGGTARLFLNLREDKGYTYGSYSSIRQSRDAATFRASASVRNIVTDSSVVEIQKEIRKIRTQKVSDEELKNAKAKYVGNFVMEVQKPVTAARYALNIARYNLPTDFYENYLENINSVTITDIQNAAVNYFKANNARIIITGKATDVLENLEKNKEYSIQYFDKEGNATAKPAMSLPVPKGVTSTSVIDNYFKAIGGKDKIASVKTLKTTSEAKVQGMQLTLVQKSAAPNKTSTIVSMAGNVMQKEVFDGANGYQEARGQKKQLKGKELEDAKNNAAPFADAAYKNGTLSRIEPINGKNAYVIMFGKKEIFYDVKSGLKVKEVSVAKGPQGEVKVPLEFSDYKEVNGIKFPHLVIQSMGPMKMNFKLKEVKINEGVSNADFQ</sequence>
<accession>A0A2I2LET3</accession>
<dbReference type="InterPro" id="IPR011765">
    <property type="entry name" value="Pept_M16_N"/>
</dbReference>
<dbReference type="GO" id="GO:0046872">
    <property type="term" value="F:metal ion binding"/>
    <property type="evidence" value="ECO:0007669"/>
    <property type="project" value="InterPro"/>
</dbReference>
<gene>
    <name evidence="4" type="ORF">TNO010_110021</name>
</gene>
<reference evidence="4 5" key="1">
    <citation type="submission" date="2017-11" db="EMBL/GenBank/DDBJ databases">
        <authorList>
            <person name="Duchaud E."/>
        </authorList>
    </citation>
    <scope>NUCLEOTIDE SEQUENCE [LARGE SCALE GENOMIC DNA]</scope>
    <source>
        <strain evidence="4 5">TNO010</strain>
    </source>
</reference>
<dbReference type="PANTHER" id="PTHR11851">
    <property type="entry name" value="METALLOPROTEASE"/>
    <property type="match status" value="1"/>
</dbReference>
<dbReference type="SUPFAM" id="SSF63411">
    <property type="entry name" value="LuxS/MPP-like metallohydrolase"/>
    <property type="match status" value="2"/>
</dbReference>
<evidence type="ECO:0000313" key="5">
    <source>
        <dbReference type="Proteomes" id="UP000490060"/>
    </source>
</evidence>
<feature type="chain" id="PRO_5014142040" evidence="1">
    <location>
        <begin position="21"/>
        <end position="682"/>
    </location>
</feature>
<protein>
    <submittedName>
        <fullName evidence="4">Peptidase M16</fullName>
    </submittedName>
</protein>
<dbReference type="InterPro" id="IPR007863">
    <property type="entry name" value="Peptidase_M16_C"/>
</dbReference>
<feature type="domain" description="Peptidase M16 C-terminal" evidence="3">
    <location>
        <begin position="198"/>
        <end position="376"/>
    </location>
</feature>
<evidence type="ECO:0000256" key="1">
    <source>
        <dbReference type="SAM" id="SignalP"/>
    </source>
</evidence>
<dbReference type="Pfam" id="PF00675">
    <property type="entry name" value="Peptidase_M16"/>
    <property type="match status" value="1"/>
</dbReference>
<feature type="domain" description="Peptidase M16 N-terminal" evidence="2">
    <location>
        <begin position="52"/>
        <end position="168"/>
    </location>
</feature>
<evidence type="ECO:0000259" key="3">
    <source>
        <dbReference type="Pfam" id="PF05193"/>
    </source>
</evidence>
<name>A0A2I2LET3_9FLAO</name>
<dbReference type="RefSeq" id="WP_058884002.1">
    <property type="nucleotide sequence ID" value="NZ_JAJHTC010000001.1"/>
</dbReference>
<dbReference type="Pfam" id="PF05193">
    <property type="entry name" value="Peptidase_M16_C"/>
    <property type="match status" value="1"/>
</dbReference>
<organism evidence="4 5">
    <name type="scientific">Tenacibaculum finnmarkense genomovar ulcerans</name>
    <dbReference type="NCBI Taxonomy" id="2781388"/>
    <lineage>
        <taxon>Bacteria</taxon>
        <taxon>Pseudomonadati</taxon>
        <taxon>Bacteroidota</taxon>
        <taxon>Flavobacteriia</taxon>
        <taxon>Flavobacteriales</taxon>
        <taxon>Flavobacteriaceae</taxon>
        <taxon>Tenacibaculum</taxon>
        <taxon>Tenacibaculum finnmarkense</taxon>
    </lineage>
</organism>
<dbReference type="InterPro" id="IPR050361">
    <property type="entry name" value="MPP/UQCRC_Complex"/>
</dbReference>
<dbReference type="InterPro" id="IPR011249">
    <property type="entry name" value="Metalloenz_LuxS/M16"/>
</dbReference>
<keyword evidence="1" id="KW-0732">Signal</keyword>
<feature type="signal peptide" evidence="1">
    <location>
        <begin position="1"/>
        <end position="20"/>
    </location>
</feature>
<proteinExistence type="predicted"/>
<dbReference type="PANTHER" id="PTHR11851:SF225">
    <property type="entry name" value="NON-PEPTIDASE HOMOLOG YMXG"/>
    <property type="match status" value="1"/>
</dbReference>
<dbReference type="EMBL" id="OENE01000003">
    <property type="protein sequence ID" value="SOS58048.1"/>
    <property type="molecule type" value="Genomic_DNA"/>
</dbReference>
<evidence type="ECO:0000259" key="2">
    <source>
        <dbReference type="Pfam" id="PF00675"/>
    </source>
</evidence>
<dbReference type="Proteomes" id="UP000490060">
    <property type="component" value="Unassembled WGS sequence"/>
</dbReference>